<evidence type="ECO:0008006" key="3">
    <source>
        <dbReference type="Google" id="ProtNLM"/>
    </source>
</evidence>
<sequence length="340" mass="38870">MRSFQSEKHLVASFHAALEIGGKQALDQTLDTHLSEDHHWRGMYPFLEQHGRADLASVFWEPFLDSFTALQRRTDIFFAGENSVGDTTAIWICSMGNFMGLHDKDWLGIPATGKIKFMRFAEFNRVANGKIVETALFLDILGIMHQSGVYPLGPSTGEMFAYPGPRTQDGLLRDDAPAEQGEKTLQVVESMVADLSRLNQSDSQRMPASELAKSWHDEMVWYGPYGIGATYTIERYQEQHQYPFRLNLADKKFLGHVARFGEGNYAGFFGWPNLEHRPTGGFMGLVGHEKPVSMRIVDVYRREGDKLAENWVFIDMLWYLKQQGLDVLERMRQIRRIEPV</sequence>
<name>A0ABW3FML0_9HYPH</name>
<evidence type="ECO:0000313" key="1">
    <source>
        <dbReference type="EMBL" id="MFD0917951.1"/>
    </source>
</evidence>
<dbReference type="PANTHER" id="PTHR38436:SF1">
    <property type="entry name" value="ESTER CYCLASE"/>
    <property type="match status" value="1"/>
</dbReference>
<dbReference type="RefSeq" id="WP_377213804.1">
    <property type="nucleotide sequence ID" value="NZ_JBHTJV010000026.1"/>
</dbReference>
<dbReference type="InterPro" id="IPR009959">
    <property type="entry name" value="Cyclase_SnoaL-like"/>
</dbReference>
<protein>
    <recommendedName>
        <fullName evidence="3">Polyketide cyclase</fullName>
    </recommendedName>
</protein>
<reference evidence="2" key="1">
    <citation type="journal article" date="2019" name="Int. J. Syst. Evol. Microbiol.">
        <title>The Global Catalogue of Microorganisms (GCM) 10K type strain sequencing project: providing services to taxonomists for standard genome sequencing and annotation.</title>
        <authorList>
            <consortium name="The Broad Institute Genomics Platform"/>
            <consortium name="The Broad Institute Genome Sequencing Center for Infectious Disease"/>
            <person name="Wu L."/>
            <person name="Ma J."/>
        </authorList>
    </citation>
    <scope>NUCLEOTIDE SEQUENCE [LARGE SCALE GENOMIC DNA]</scope>
    <source>
        <strain evidence="2">CCUG 60023</strain>
    </source>
</reference>
<dbReference type="Gene3D" id="3.10.450.50">
    <property type="match status" value="2"/>
</dbReference>
<accession>A0ABW3FML0</accession>
<dbReference type="Proteomes" id="UP001597101">
    <property type="component" value="Unassembled WGS sequence"/>
</dbReference>
<dbReference type="InterPro" id="IPR032710">
    <property type="entry name" value="NTF2-like_dom_sf"/>
</dbReference>
<dbReference type="PANTHER" id="PTHR38436">
    <property type="entry name" value="POLYKETIDE CYCLASE SNOAL-LIKE DOMAIN"/>
    <property type="match status" value="1"/>
</dbReference>
<keyword evidence="2" id="KW-1185">Reference proteome</keyword>
<gene>
    <name evidence="1" type="ORF">ACFQ14_16220</name>
</gene>
<organism evidence="1 2">
    <name type="scientific">Pseudahrensia aquimaris</name>
    <dbReference type="NCBI Taxonomy" id="744461"/>
    <lineage>
        <taxon>Bacteria</taxon>
        <taxon>Pseudomonadati</taxon>
        <taxon>Pseudomonadota</taxon>
        <taxon>Alphaproteobacteria</taxon>
        <taxon>Hyphomicrobiales</taxon>
        <taxon>Ahrensiaceae</taxon>
        <taxon>Pseudahrensia</taxon>
    </lineage>
</organism>
<dbReference type="EMBL" id="JBHTJV010000026">
    <property type="protein sequence ID" value="MFD0917951.1"/>
    <property type="molecule type" value="Genomic_DNA"/>
</dbReference>
<dbReference type="SUPFAM" id="SSF54427">
    <property type="entry name" value="NTF2-like"/>
    <property type="match status" value="2"/>
</dbReference>
<comment type="caution">
    <text evidence="1">The sequence shown here is derived from an EMBL/GenBank/DDBJ whole genome shotgun (WGS) entry which is preliminary data.</text>
</comment>
<proteinExistence type="predicted"/>
<evidence type="ECO:0000313" key="2">
    <source>
        <dbReference type="Proteomes" id="UP001597101"/>
    </source>
</evidence>